<evidence type="ECO:0000313" key="1">
    <source>
        <dbReference type="EMBL" id="MCB8875624.1"/>
    </source>
</evidence>
<proteinExistence type="predicted"/>
<accession>A0A964DZ24</accession>
<dbReference type="AlphaFoldDB" id="A0A964DZ24"/>
<keyword evidence="2" id="KW-1185">Reference proteome</keyword>
<dbReference type="Proteomes" id="UP000708298">
    <property type="component" value="Unassembled WGS sequence"/>
</dbReference>
<organism evidence="1 2">
    <name type="scientific">Acidisoma silvae</name>
    <dbReference type="NCBI Taxonomy" id="2802396"/>
    <lineage>
        <taxon>Bacteria</taxon>
        <taxon>Pseudomonadati</taxon>
        <taxon>Pseudomonadota</taxon>
        <taxon>Alphaproteobacteria</taxon>
        <taxon>Acetobacterales</taxon>
        <taxon>Acidocellaceae</taxon>
        <taxon>Acidisoma</taxon>
    </lineage>
</organism>
<sequence length="156" mass="17190">MTRLSIGDRVSDASGSHEGKIVEIDGDTAYVMQPNGVEIEFPLGRLKPYEEAGAKAVNGTTGQPPVQTLNFVQRRLLASVPDEIRHAVAQSYEKGRDGGTRQAFDDLPDDKKLETIRIYLPSLPRNLLSPHLKLVVAFRDLARDIGPRGDSRKART</sequence>
<reference evidence="1" key="2">
    <citation type="submission" date="2021-01" db="EMBL/GenBank/DDBJ databases">
        <authorList>
            <person name="Mieszkin S."/>
            <person name="Pouder E."/>
            <person name="Alain K."/>
        </authorList>
    </citation>
    <scope>NUCLEOTIDE SEQUENCE</scope>
    <source>
        <strain evidence="1">HW T2.11</strain>
    </source>
</reference>
<reference evidence="1" key="1">
    <citation type="journal article" date="2021" name="Microorganisms">
        <title>Acidisoma silvae sp. nov. and Acidisomacellulosilytica sp. nov., Two Acidophilic Bacteria Isolated from Decaying Wood, Hydrolyzing Cellulose and Producing Poly-3-hydroxybutyrate.</title>
        <authorList>
            <person name="Mieszkin S."/>
            <person name="Pouder E."/>
            <person name="Uroz S."/>
            <person name="Simon-Colin C."/>
            <person name="Alain K."/>
        </authorList>
    </citation>
    <scope>NUCLEOTIDE SEQUENCE</scope>
    <source>
        <strain evidence="1">HW T2.11</strain>
    </source>
</reference>
<evidence type="ECO:0000313" key="2">
    <source>
        <dbReference type="Proteomes" id="UP000708298"/>
    </source>
</evidence>
<comment type="caution">
    <text evidence="1">The sequence shown here is derived from an EMBL/GenBank/DDBJ whole genome shotgun (WGS) entry which is preliminary data.</text>
</comment>
<protein>
    <submittedName>
        <fullName evidence="1">Uncharacterized protein</fullName>
    </submittedName>
</protein>
<dbReference type="EMBL" id="JAESVB010000003">
    <property type="protein sequence ID" value="MCB8875624.1"/>
    <property type="molecule type" value="Genomic_DNA"/>
</dbReference>
<name>A0A964DZ24_9PROT</name>
<dbReference type="RefSeq" id="WP_227321252.1">
    <property type="nucleotide sequence ID" value="NZ_JAESVB010000003.1"/>
</dbReference>
<gene>
    <name evidence="1" type="ORF">ASILVAE211_10555</name>
</gene>